<proteinExistence type="predicted"/>
<dbReference type="EMBL" id="LHXT01000060">
    <property type="protein sequence ID" value="KXA97243.1"/>
    <property type="molecule type" value="Genomic_DNA"/>
</dbReference>
<evidence type="ECO:0000313" key="2">
    <source>
        <dbReference type="EMBL" id="KXA97243.1"/>
    </source>
</evidence>
<sequence>MGEDEVIEAVVEILRRELTELSDSEMSKCLSIWRDFSSKREVGRSRKPETWAAAVYYLFMDQSQVSRDRVTLEEAAERFGVSKSSVQRRQREILELMTVGFLEGRYSPGESSKRMAETGHPDEPSAVPERLTEEVEKDLYDQFDAVRSDLFRFAIEEFRDEVPDAEEEFEETRRPRQTDVAFADWFTLDRESSRGETPLETYLRERADIVPSEVLDWVRLWGETEDALYSVREVDAETGKLTLANPMTGEFREAVDYSAAAKLEPGLMIVTRLFPWPDTLHLSGDLEVFSVGLVPVSARDVIEETGIDPWEVPLTPLIIIPANLERVRLMKEGLSETVAFMTALEKIGPAAVKLEAGDESQFLPILDRYSQVIRMSLDRFGLDIDPSEQIDEFNKPLPKDKAKSWSEIGQRLSKSLERPEFIATGALSLLLAKARALEGERELRQEDFQWAEDRILENRALLDDVIKSL</sequence>
<evidence type="ECO:0000256" key="1">
    <source>
        <dbReference type="SAM" id="MobiDB-lite"/>
    </source>
</evidence>
<keyword evidence="3" id="KW-1185">Reference proteome</keyword>
<gene>
    <name evidence="2" type="ORF">AKJ39_03530</name>
</gene>
<accession>A0A656YVH0</accession>
<dbReference type="Proteomes" id="UP000070257">
    <property type="component" value="Unassembled WGS sequence"/>
</dbReference>
<name>A0A656YVH0_9EURY</name>
<dbReference type="Gene3D" id="1.10.472.10">
    <property type="entry name" value="Cyclin-like"/>
    <property type="match status" value="1"/>
</dbReference>
<organism evidence="2 3">
    <name type="scientific">candidate division MSBL1 archaeon SCGC-AAA259J03</name>
    <dbReference type="NCBI Taxonomy" id="1698269"/>
    <lineage>
        <taxon>Archaea</taxon>
        <taxon>Methanobacteriati</taxon>
        <taxon>Methanobacteriota</taxon>
        <taxon>candidate division MSBL1</taxon>
    </lineage>
</organism>
<comment type="caution">
    <text evidence="2">The sequence shown here is derived from an EMBL/GenBank/DDBJ whole genome shotgun (WGS) entry which is preliminary data.</text>
</comment>
<reference evidence="2 3" key="1">
    <citation type="journal article" date="2016" name="Sci. Rep.">
        <title>Metabolic traits of an uncultured archaeal lineage -MSBL1- from brine pools of the Red Sea.</title>
        <authorList>
            <person name="Mwirichia R."/>
            <person name="Alam I."/>
            <person name="Rashid M."/>
            <person name="Vinu M."/>
            <person name="Ba-Alawi W."/>
            <person name="Anthony Kamau A."/>
            <person name="Kamanda Ngugi D."/>
            <person name="Goker M."/>
            <person name="Klenk H.P."/>
            <person name="Bajic V."/>
            <person name="Stingl U."/>
        </authorList>
    </citation>
    <scope>NUCLEOTIDE SEQUENCE [LARGE SCALE GENOMIC DNA]</scope>
    <source>
        <strain evidence="2">SCGC-AAA259J03</strain>
    </source>
</reference>
<feature type="compositionally biased region" description="Basic and acidic residues" evidence="1">
    <location>
        <begin position="111"/>
        <end position="123"/>
    </location>
</feature>
<feature type="region of interest" description="Disordered" evidence="1">
    <location>
        <begin position="108"/>
        <end position="129"/>
    </location>
</feature>
<evidence type="ECO:0000313" key="3">
    <source>
        <dbReference type="Proteomes" id="UP000070257"/>
    </source>
</evidence>
<protein>
    <submittedName>
        <fullName evidence="2">Uncharacterized protein</fullName>
    </submittedName>
</protein>
<dbReference type="AlphaFoldDB" id="A0A656YVH0"/>